<feature type="domain" description="Cullin N-terminal" evidence="3">
    <location>
        <begin position="1"/>
        <end position="76"/>
    </location>
</feature>
<dbReference type="Gene3D" id="1.20.1310.10">
    <property type="entry name" value="Cullin Repeats"/>
    <property type="match status" value="1"/>
</dbReference>
<comment type="similarity">
    <text evidence="1">Belongs to the cullin family.</text>
</comment>
<evidence type="ECO:0000256" key="2">
    <source>
        <dbReference type="ARBA" id="ARBA00022786"/>
    </source>
</evidence>
<dbReference type="GO" id="GO:0031625">
    <property type="term" value="F:ubiquitin protein ligase binding"/>
    <property type="evidence" value="ECO:0007669"/>
    <property type="project" value="InterPro"/>
</dbReference>
<dbReference type="FunFam" id="1.20.1310.10:FF:000019">
    <property type="entry name" value="Cullin 1"/>
    <property type="match status" value="1"/>
</dbReference>
<keyword evidence="6" id="KW-1185">Reference proteome</keyword>
<evidence type="ECO:0000313" key="5">
    <source>
        <dbReference type="EMBL" id="GFU31340.1"/>
    </source>
</evidence>
<keyword evidence="2" id="KW-0833">Ubl conjugation pathway</keyword>
<dbReference type="EMBL" id="BMAW01033674">
    <property type="protein sequence ID" value="GFU31340.1"/>
    <property type="molecule type" value="Genomic_DNA"/>
</dbReference>
<reference evidence="5" key="1">
    <citation type="submission" date="2020-08" db="EMBL/GenBank/DDBJ databases">
        <title>Multicomponent nature underlies the extraordinary mechanical properties of spider dragline silk.</title>
        <authorList>
            <person name="Kono N."/>
            <person name="Nakamura H."/>
            <person name="Mori M."/>
            <person name="Yoshida Y."/>
            <person name="Ohtoshi R."/>
            <person name="Malay A.D."/>
            <person name="Moran D.A.P."/>
            <person name="Tomita M."/>
            <person name="Numata K."/>
            <person name="Arakawa K."/>
        </authorList>
    </citation>
    <scope>NUCLEOTIDE SEQUENCE</scope>
</reference>
<evidence type="ECO:0000259" key="3">
    <source>
        <dbReference type="Pfam" id="PF00888"/>
    </source>
</evidence>
<dbReference type="OrthoDB" id="6420974at2759"/>
<evidence type="ECO:0000256" key="1">
    <source>
        <dbReference type="ARBA" id="ARBA00006019"/>
    </source>
</evidence>
<protein>
    <submittedName>
        <fullName evidence="5">Cullin-1</fullName>
    </submittedName>
</protein>
<organism evidence="5 6">
    <name type="scientific">Nephila pilipes</name>
    <name type="common">Giant wood spider</name>
    <name type="synonym">Nephila maculata</name>
    <dbReference type="NCBI Taxonomy" id="299642"/>
    <lineage>
        <taxon>Eukaryota</taxon>
        <taxon>Metazoa</taxon>
        <taxon>Ecdysozoa</taxon>
        <taxon>Arthropoda</taxon>
        <taxon>Chelicerata</taxon>
        <taxon>Arachnida</taxon>
        <taxon>Araneae</taxon>
        <taxon>Araneomorphae</taxon>
        <taxon>Entelegynae</taxon>
        <taxon>Araneoidea</taxon>
        <taxon>Nephilidae</taxon>
        <taxon>Nephila</taxon>
    </lineage>
</organism>
<dbReference type="AlphaFoldDB" id="A0A8X6QL92"/>
<dbReference type="GO" id="GO:0006511">
    <property type="term" value="P:ubiquitin-dependent protein catabolic process"/>
    <property type="evidence" value="ECO:0007669"/>
    <property type="project" value="InterPro"/>
</dbReference>
<name>A0A8X6QL92_NEPPI</name>
<comment type="caution">
    <text evidence="5">The sequence shown here is derived from an EMBL/GenBank/DDBJ whole genome shotgun (WGS) entry which is preliminary data.</text>
</comment>
<feature type="non-terminal residue" evidence="5">
    <location>
        <position position="76"/>
    </location>
</feature>
<dbReference type="SUPFAM" id="SSF74788">
    <property type="entry name" value="Cullin repeat-like"/>
    <property type="match status" value="1"/>
</dbReference>
<gene>
    <name evidence="5" type="primary">CUL1</name>
    <name evidence="5" type="ORF">NPIL_431531</name>
    <name evidence="4" type="ORF">NPIL_670971</name>
</gene>
<accession>A0A8X6QL92</accession>
<sequence length="76" mass="8524">MFQLVSRIFDGLGELRTRLESHIHYQGLSAIEKCGEGTINDPKLYVSTILEVHRKYNALVITAFNNEAGFVAALDK</sequence>
<evidence type="ECO:0000313" key="4">
    <source>
        <dbReference type="EMBL" id="GFS86656.1"/>
    </source>
</evidence>
<proteinExistence type="inferred from homology"/>
<evidence type="ECO:0000313" key="6">
    <source>
        <dbReference type="Proteomes" id="UP000887013"/>
    </source>
</evidence>
<dbReference type="InterPro" id="IPR016159">
    <property type="entry name" value="Cullin_repeat-like_dom_sf"/>
</dbReference>
<dbReference type="Pfam" id="PF00888">
    <property type="entry name" value="Cullin"/>
    <property type="match status" value="1"/>
</dbReference>
<dbReference type="Proteomes" id="UP000887013">
    <property type="component" value="Unassembled WGS sequence"/>
</dbReference>
<dbReference type="EMBL" id="BMAW01098808">
    <property type="protein sequence ID" value="GFS86656.1"/>
    <property type="molecule type" value="Genomic_DNA"/>
</dbReference>
<dbReference type="InterPro" id="IPR001373">
    <property type="entry name" value="Cullin_N"/>
</dbReference>